<dbReference type="RefSeq" id="YP_164163.1">
    <property type="nucleotide sequence ID" value="NC_006549.1"/>
</dbReference>
<keyword evidence="2" id="KW-1185">Reference proteome</keyword>
<sequence>MAVYKNSHFWKLSDYKMLWEALTDKPTKLKSLLEVLLHNLDTANIRIDADGMYVHNMQNNILMTVTIPATKFSSYEYTCNASHLFAGLTQTILPDLKTFKAKSAIALNLFGGGEDPMVMKIIVKSGKGGDVSMSLNVVVDQTPLQSDVVHPTDRIQTFTLTQSEFTVLCKTFKQGPVTIGAFKGRLVASGGVDGIKVKEVAFGQPSAELPTVHINMLAEKLLKLHKIGSFSNGQLNVSICSSAFTVSASGDLGSITATVFCERTENRTLNVS</sequence>
<organism evidence="1 2">
    <name type="scientific">Singapore grouper iridovirus</name>
    <dbReference type="NCBI Taxonomy" id="262968"/>
    <lineage>
        <taxon>Viruses</taxon>
        <taxon>Varidnaviria</taxon>
        <taxon>Bamfordvirae</taxon>
        <taxon>Nucleocytoviricota</taxon>
        <taxon>Megaviricetes</taxon>
        <taxon>Pimascovirales</taxon>
        <taxon>Pimascovirales incertae sedis</taxon>
        <taxon>Iridoviridae</taxon>
        <taxon>Alphairidovirinae</taxon>
        <taxon>Ranavirus</taxon>
        <taxon>Ranavirus epinephelus1</taxon>
    </lineage>
</organism>
<accession>Q5YFJ7</accession>
<dbReference type="Proteomes" id="UP000172127">
    <property type="component" value="Segment"/>
</dbReference>
<evidence type="ECO:0008006" key="3">
    <source>
        <dbReference type="Google" id="ProtNLM"/>
    </source>
</evidence>
<protein>
    <recommendedName>
        <fullName evidence="3">Proliferating cell nuclear antigen</fullName>
    </recommendedName>
</protein>
<evidence type="ECO:0000313" key="1">
    <source>
        <dbReference type="EMBL" id="AAS18083.1"/>
    </source>
</evidence>
<dbReference type="OrthoDB" id="6491at10239"/>
<dbReference type="SMR" id="Q5YFJ7"/>
<dbReference type="EMBL" id="AY521625">
    <property type="protein sequence ID" value="AAS18083.1"/>
    <property type="molecule type" value="Genomic_DNA"/>
</dbReference>
<gene>
    <name evidence="1" type="ORF">ORF068L</name>
</gene>
<dbReference type="Gene3D" id="3.70.10.10">
    <property type="match status" value="1"/>
</dbReference>
<reference evidence="1 2" key="1">
    <citation type="journal article" date="2004" name="J. Virol.">
        <title>Functional genomics analysis of Singapore grouper iridovirus: complete sequence determination and proteomic analysis.</title>
        <authorList>
            <person name="Song W.J."/>
            <person name="Qin Q.W."/>
            <person name="Qiu J."/>
            <person name="Huang C.H."/>
            <person name="Wang F."/>
            <person name="Hew C.L."/>
        </authorList>
    </citation>
    <scope>NUCLEOTIDE SEQUENCE [LARGE SCALE GENOMIC DNA]</scope>
</reference>
<name>Q5YFJ7_9VIRU</name>
<evidence type="ECO:0000313" key="2">
    <source>
        <dbReference type="Proteomes" id="UP000172127"/>
    </source>
</evidence>
<dbReference type="KEGG" id="vg:3197104"/>
<dbReference type="GeneID" id="3197104"/>
<proteinExistence type="predicted"/>